<dbReference type="InterPro" id="IPR036396">
    <property type="entry name" value="Cyt_P450_sf"/>
</dbReference>
<dbReference type="PANTHER" id="PTHR47947">
    <property type="entry name" value="CYTOCHROME P450 82C3-RELATED"/>
    <property type="match status" value="1"/>
</dbReference>
<evidence type="ECO:0000256" key="11">
    <source>
        <dbReference type="SAM" id="Phobius"/>
    </source>
</evidence>
<dbReference type="PRINTS" id="PR00463">
    <property type="entry name" value="EP450I"/>
</dbReference>
<dbReference type="GO" id="GO:0020037">
    <property type="term" value="F:heme binding"/>
    <property type="evidence" value="ECO:0007669"/>
    <property type="project" value="InterPro"/>
</dbReference>
<dbReference type="PRINTS" id="PR00385">
    <property type="entry name" value="P450"/>
</dbReference>
<dbReference type="InterPro" id="IPR002401">
    <property type="entry name" value="Cyt_P450_E_grp-I"/>
</dbReference>
<evidence type="ECO:0000256" key="3">
    <source>
        <dbReference type="ARBA" id="ARBA00022617"/>
    </source>
</evidence>
<dbReference type="GO" id="GO:0004497">
    <property type="term" value="F:monooxygenase activity"/>
    <property type="evidence" value="ECO:0007669"/>
    <property type="project" value="UniProtKB-KW"/>
</dbReference>
<comment type="caution">
    <text evidence="12">The sequence shown here is derived from an EMBL/GenBank/DDBJ whole genome shotgun (WGS) entry which is preliminary data.</text>
</comment>
<feature type="transmembrane region" description="Helical" evidence="11">
    <location>
        <begin position="6"/>
        <end position="23"/>
    </location>
</feature>
<evidence type="ECO:0000256" key="7">
    <source>
        <dbReference type="ARBA" id="ARBA00023033"/>
    </source>
</evidence>
<dbReference type="InterPro" id="IPR050651">
    <property type="entry name" value="Plant_Cytochrome_P450_Monoox"/>
</dbReference>
<evidence type="ECO:0000256" key="10">
    <source>
        <dbReference type="RuleBase" id="RU000461"/>
    </source>
</evidence>
<keyword evidence="11" id="KW-0812">Transmembrane</keyword>
<dbReference type="InterPro" id="IPR001128">
    <property type="entry name" value="Cyt_P450"/>
</dbReference>
<accession>A0AAD8LDV6</accession>
<evidence type="ECO:0000313" key="13">
    <source>
        <dbReference type="Proteomes" id="UP001229421"/>
    </source>
</evidence>
<evidence type="ECO:0000256" key="2">
    <source>
        <dbReference type="ARBA" id="ARBA00010617"/>
    </source>
</evidence>
<keyword evidence="11" id="KW-1133">Transmembrane helix</keyword>
<reference evidence="12" key="1">
    <citation type="journal article" date="2023" name="bioRxiv">
        <title>Improved chromosome-level genome assembly for marigold (Tagetes erecta).</title>
        <authorList>
            <person name="Jiang F."/>
            <person name="Yuan L."/>
            <person name="Wang S."/>
            <person name="Wang H."/>
            <person name="Xu D."/>
            <person name="Wang A."/>
            <person name="Fan W."/>
        </authorList>
    </citation>
    <scope>NUCLEOTIDE SEQUENCE</scope>
    <source>
        <strain evidence="12">WSJ</strain>
        <tissue evidence="12">Leaf</tissue>
    </source>
</reference>
<sequence>MELTYLYISLILLVASYLFITHIRRKASNLPPTVFPSIPLIGHLYLLKPPAHRTLAKISAKYGPILLLKFGFRRVLLISSPSAAEECFTKNDIIFANRPLMLFGKIIGVNYTSLAWSPYGDNWRNLRRIASIEILSIHRLNQFHYIRVEEIRLLIRKLLTISSPVTVKSVLYELTLNVMMRMISGKRYFGGVDKELEAEGKVFRDILDETFILAGAANIGDYLPILSWLGVNSLEKRLITLQEKRDVFFQGLIEQLRKSKGTKLANERKTMIELLLSLQESEPEYYTDDLIRSFVLVLLAAGSDTSSGTMEWVLSVLLNHPHVLKKAQDEIDRVVGTTRLVDEPDIANLPYLRCIINETLRLYPATPLLVPHESSHDCVIGGYNIPRGTMLIVNQWAIHHDPKVWTDPEKFNPERFEGLEGTRDGFKLLPFGSGRRGCPGEGLAVRMLGMTLGAVIQCFDWERLSDDLVDMTERPGIIMPRVEPLVAKCKPRVKMMNLLSELGADHVLA</sequence>
<dbReference type="GO" id="GO:0005506">
    <property type="term" value="F:iron ion binding"/>
    <property type="evidence" value="ECO:0007669"/>
    <property type="project" value="InterPro"/>
</dbReference>
<dbReference type="InterPro" id="IPR017972">
    <property type="entry name" value="Cyt_P450_CS"/>
</dbReference>
<evidence type="ECO:0000256" key="9">
    <source>
        <dbReference type="PIRSR" id="PIRSR602401-1"/>
    </source>
</evidence>
<dbReference type="Proteomes" id="UP001229421">
    <property type="component" value="Unassembled WGS sequence"/>
</dbReference>
<keyword evidence="5 10" id="KW-0560">Oxidoreductase</keyword>
<keyword evidence="8 11" id="KW-0472">Membrane</keyword>
<evidence type="ECO:0000256" key="8">
    <source>
        <dbReference type="ARBA" id="ARBA00023136"/>
    </source>
</evidence>
<keyword evidence="13" id="KW-1185">Reference proteome</keyword>
<evidence type="ECO:0000256" key="5">
    <source>
        <dbReference type="ARBA" id="ARBA00023002"/>
    </source>
</evidence>
<evidence type="ECO:0000256" key="1">
    <source>
        <dbReference type="ARBA" id="ARBA00004370"/>
    </source>
</evidence>
<keyword evidence="3 9" id="KW-0349">Heme</keyword>
<dbReference type="GO" id="GO:0016705">
    <property type="term" value="F:oxidoreductase activity, acting on paired donors, with incorporation or reduction of molecular oxygen"/>
    <property type="evidence" value="ECO:0007669"/>
    <property type="project" value="InterPro"/>
</dbReference>
<dbReference type="GO" id="GO:0016020">
    <property type="term" value="C:membrane"/>
    <property type="evidence" value="ECO:0007669"/>
    <property type="project" value="UniProtKB-SubCell"/>
</dbReference>
<dbReference type="SUPFAM" id="SSF48264">
    <property type="entry name" value="Cytochrome P450"/>
    <property type="match status" value="1"/>
</dbReference>
<name>A0AAD8LDV6_TARER</name>
<dbReference type="EMBL" id="JAUHHV010000001">
    <property type="protein sequence ID" value="KAK1436617.1"/>
    <property type="molecule type" value="Genomic_DNA"/>
</dbReference>
<gene>
    <name evidence="12" type="ORF">QVD17_02399</name>
</gene>
<comment type="subcellular location">
    <subcellularLocation>
        <location evidence="1">Membrane</location>
    </subcellularLocation>
</comment>
<evidence type="ECO:0000256" key="6">
    <source>
        <dbReference type="ARBA" id="ARBA00023004"/>
    </source>
</evidence>
<proteinExistence type="inferred from homology"/>
<evidence type="ECO:0000313" key="12">
    <source>
        <dbReference type="EMBL" id="KAK1436617.1"/>
    </source>
</evidence>
<protein>
    <recommendedName>
        <fullName evidence="14">Cytochrome P450</fullName>
    </recommendedName>
</protein>
<dbReference type="AlphaFoldDB" id="A0AAD8LDV6"/>
<dbReference type="CDD" id="cd20653">
    <property type="entry name" value="CYP81"/>
    <property type="match status" value="1"/>
</dbReference>
<dbReference type="Gene3D" id="1.10.630.10">
    <property type="entry name" value="Cytochrome P450"/>
    <property type="match status" value="1"/>
</dbReference>
<dbReference type="PROSITE" id="PS00086">
    <property type="entry name" value="CYTOCHROME_P450"/>
    <property type="match status" value="1"/>
</dbReference>
<evidence type="ECO:0008006" key="14">
    <source>
        <dbReference type="Google" id="ProtNLM"/>
    </source>
</evidence>
<keyword evidence="4 9" id="KW-0479">Metal-binding</keyword>
<feature type="binding site" description="axial binding residue" evidence="9">
    <location>
        <position position="438"/>
    </location>
    <ligand>
        <name>heme</name>
        <dbReference type="ChEBI" id="CHEBI:30413"/>
    </ligand>
    <ligandPart>
        <name>Fe</name>
        <dbReference type="ChEBI" id="CHEBI:18248"/>
    </ligandPart>
</feature>
<keyword evidence="7 10" id="KW-0503">Monooxygenase</keyword>
<comment type="cofactor">
    <cofactor evidence="9">
        <name>heme</name>
        <dbReference type="ChEBI" id="CHEBI:30413"/>
    </cofactor>
</comment>
<comment type="similarity">
    <text evidence="2 10">Belongs to the cytochrome P450 family.</text>
</comment>
<evidence type="ECO:0000256" key="4">
    <source>
        <dbReference type="ARBA" id="ARBA00022723"/>
    </source>
</evidence>
<dbReference type="PANTHER" id="PTHR47947:SF24">
    <property type="entry name" value="ISOFLAVONE 2'-HYDROXYLASE-LIKE"/>
    <property type="match status" value="1"/>
</dbReference>
<dbReference type="Pfam" id="PF00067">
    <property type="entry name" value="p450"/>
    <property type="match status" value="1"/>
</dbReference>
<dbReference type="FunFam" id="1.10.630.10:FF:000023">
    <property type="entry name" value="Cytochrome P450 family protein"/>
    <property type="match status" value="1"/>
</dbReference>
<organism evidence="12 13">
    <name type="scientific">Tagetes erecta</name>
    <name type="common">African marigold</name>
    <dbReference type="NCBI Taxonomy" id="13708"/>
    <lineage>
        <taxon>Eukaryota</taxon>
        <taxon>Viridiplantae</taxon>
        <taxon>Streptophyta</taxon>
        <taxon>Embryophyta</taxon>
        <taxon>Tracheophyta</taxon>
        <taxon>Spermatophyta</taxon>
        <taxon>Magnoliopsida</taxon>
        <taxon>eudicotyledons</taxon>
        <taxon>Gunneridae</taxon>
        <taxon>Pentapetalae</taxon>
        <taxon>asterids</taxon>
        <taxon>campanulids</taxon>
        <taxon>Asterales</taxon>
        <taxon>Asteraceae</taxon>
        <taxon>Asteroideae</taxon>
        <taxon>Heliantheae alliance</taxon>
        <taxon>Tageteae</taxon>
        <taxon>Tagetes</taxon>
    </lineage>
</organism>
<keyword evidence="6 9" id="KW-0408">Iron</keyword>